<feature type="compositionally biased region" description="Basic and acidic residues" evidence="6">
    <location>
        <begin position="124"/>
        <end position="143"/>
    </location>
</feature>
<feature type="compositionally biased region" description="Low complexity" evidence="6">
    <location>
        <begin position="147"/>
        <end position="176"/>
    </location>
</feature>
<feature type="region of interest" description="Disordered" evidence="6">
    <location>
        <begin position="190"/>
        <end position="251"/>
    </location>
</feature>
<feature type="domain" description="RNA-polymerase II-associated protein 3-like C-terminal" evidence="7">
    <location>
        <begin position="303"/>
        <end position="391"/>
    </location>
</feature>
<dbReference type="Gene3D" id="1.25.40.10">
    <property type="entry name" value="Tetratricopeptide repeat domain"/>
    <property type="match status" value="1"/>
</dbReference>
<evidence type="ECO:0000256" key="3">
    <source>
        <dbReference type="ARBA" id="ARBA00038275"/>
    </source>
</evidence>
<dbReference type="EMBL" id="LT795056">
    <property type="protein sequence ID" value="SJX61700.1"/>
    <property type="molecule type" value="Genomic_DNA"/>
</dbReference>
<evidence type="ECO:0000256" key="4">
    <source>
        <dbReference type="ARBA" id="ARBA00040133"/>
    </source>
</evidence>
<accession>A0A2N8UAE4</accession>
<dbReference type="Proteomes" id="UP000239563">
    <property type="component" value="Chromosome III"/>
</dbReference>
<dbReference type="Pfam" id="PF13432">
    <property type="entry name" value="TPR_16"/>
    <property type="match status" value="1"/>
</dbReference>
<gene>
    <name evidence="8" type="ORF">SRS1_12684</name>
</gene>
<feature type="region of interest" description="Disordered" evidence="6">
    <location>
        <begin position="280"/>
        <end position="299"/>
    </location>
</feature>
<dbReference type="GO" id="GO:0101031">
    <property type="term" value="C:protein folding chaperone complex"/>
    <property type="evidence" value="ECO:0007669"/>
    <property type="project" value="TreeGrafter"/>
</dbReference>
<feature type="region of interest" description="Disordered" evidence="6">
    <location>
        <begin position="121"/>
        <end position="178"/>
    </location>
</feature>
<organism evidence="8 9">
    <name type="scientific">Sporisorium reilianum f. sp. reilianum</name>
    <dbReference type="NCBI Taxonomy" id="72559"/>
    <lineage>
        <taxon>Eukaryota</taxon>
        <taxon>Fungi</taxon>
        <taxon>Dikarya</taxon>
        <taxon>Basidiomycota</taxon>
        <taxon>Ustilaginomycotina</taxon>
        <taxon>Ustilaginomycetes</taxon>
        <taxon>Ustilaginales</taxon>
        <taxon>Ustilaginaceae</taxon>
        <taxon>Sporisorium</taxon>
    </lineage>
</organism>
<feature type="repeat" description="TPR" evidence="5">
    <location>
        <begin position="81"/>
        <end position="114"/>
    </location>
</feature>
<dbReference type="InterPro" id="IPR025986">
    <property type="entry name" value="RPAP3-like_C"/>
</dbReference>
<reference evidence="8 9" key="1">
    <citation type="submission" date="2017-02" db="EMBL/GenBank/DDBJ databases">
        <authorList>
            <person name="Peterson S.W."/>
        </authorList>
    </citation>
    <scope>NUCLEOTIDE SEQUENCE [LARGE SCALE GENOMIC DNA]</scope>
    <source>
        <strain evidence="8 9">SRS1_H2-8</strain>
    </source>
</reference>
<dbReference type="SMART" id="SM00028">
    <property type="entry name" value="TPR"/>
    <property type="match status" value="3"/>
</dbReference>
<dbReference type="InterPro" id="IPR019734">
    <property type="entry name" value="TPR_rpt"/>
</dbReference>
<dbReference type="PANTHER" id="PTHR46423:SF1">
    <property type="entry name" value="RNA POLYMERASE II-ASSOCIATED PROTEIN 3"/>
    <property type="match status" value="1"/>
</dbReference>
<name>A0A2N8UAE4_9BASI</name>
<evidence type="ECO:0000313" key="8">
    <source>
        <dbReference type="EMBL" id="SJX61700.1"/>
    </source>
</evidence>
<evidence type="ECO:0000256" key="2">
    <source>
        <dbReference type="ARBA" id="ARBA00022803"/>
    </source>
</evidence>
<sequence>MPGVQVVPDKDKALADKQKGNEAFAKKDWASAVGLYTAAHYADPTEPTYALNRAMAYIKLGKYIDAERDCTTALSLSPNNVKALYRRATARVGADRLELAIADYEAVLRLDPKNAEAKAGLAKARQELGKAKPPRKEPIDLRGPRQNPVSPNNSSVSAVEPRTLTASTSSKDSSSSVEAARKFLQRVGMSDEAEHVPANSKASTSALPPPKFPGETGSFLREVTTRKTEAKPSTRQDVPRSDTFKTASASSIEKQAPIPNSIVSTAKKTASALNFGAAPSQSRAVPTAPSARLKSAPSSGKMSSIEFHRKWKNRADRLKLLSSIDPATIPAMIDAMLEPELVAEILQTLAEGLGSQPDDAALSQLATAILQALPRCKRFGMTVCMLDTHEKGFAADLIQTIGRPDLKAVWEV</sequence>
<keyword evidence="1" id="KW-0677">Repeat</keyword>
<dbReference type="Pfam" id="PF13877">
    <property type="entry name" value="RPAP3_C"/>
    <property type="match status" value="1"/>
</dbReference>
<comment type="similarity">
    <text evidence="3">Belongs to the RPAP3 family.</text>
</comment>
<dbReference type="PROSITE" id="PS50005">
    <property type="entry name" value="TPR"/>
    <property type="match status" value="2"/>
</dbReference>
<feature type="repeat" description="TPR" evidence="5">
    <location>
        <begin position="47"/>
        <end position="80"/>
    </location>
</feature>
<dbReference type="AlphaFoldDB" id="A0A2N8UAE4"/>
<evidence type="ECO:0000256" key="6">
    <source>
        <dbReference type="SAM" id="MobiDB-lite"/>
    </source>
</evidence>
<evidence type="ECO:0000259" key="7">
    <source>
        <dbReference type="Pfam" id="PF13877"/>
    </source>
</evidence>
<dbReference type="InterPro" id="IPR011990">
    <property type="entry name" value="TPR-like_helical_dom_sf"/>
</dbReference>
<proteinExistence type="inferred from homology"/>
<keyword evidence="2 5" id="KW-0802">TPR repeat</keyword>
<protein>
    <recommendedName>
        <fullName evidence="4">RNA polymerase II-associated protein 3</fullName>
    </recommendedName>
</protein>
<evidence type="ECO:0000256" key="5">
    <source>
        <dbReference type="PROSITE-ProRule" id="PRU00339"/>
    </source>
</evidence>
<dbReference type="PANTHER" id="PTHR46423">
    <property type="entry name" value="RNA POLYMERASE II-ASSOCIATED PROTEIN 3"/>
    <property type="match status" value="1"/>
</dbReference>
<evidence type="ECO:0000313" key="9">
    <source>
        <dbReference type="Proteomes" id="UP000239563"/>
    </source>
</evidence>
<feature type="compositionally biased region" description="Basic and acidic residues" evidence="6">
    <location>
        <begin position="223"/>
        <end position="243"/>
    </location>
</feature>
<evidence type="ECO:0000256" key="1">
    <source>
        <dbReference type="ARBA" id="ARBA00022737"/>
    </source>
</evidence>
<dbReference type="SUPFAM" id="SSF48452">
    <property type="entry name" value="TPR-like"/>
    <property type="match status" value="1"/>
</dbReference>
<dbReference type="InterPro" id="IPR051966">
    <property type="entry name" value="RPAP3"/>
</dbReference>